<sequence>MRECYRQSLNKGKGATGPEAAVRTIQPRRRTRRSTPTRSCPVEAMNEPTRESGSLQFNELKNPFGVKN</sequence>
<dbReference type="EMBL" id="JYDS01000127">
    <property type="protein sequence ID" value="KRZ24167.1"/>
    <property type="molecule type" value="Genomic_DNA"/>
</dbReference>
<dbReference type="Proteomes" id="UP000054805">
    <property type="component" value="Unassembled WGS sequence"/>
</dbReference>
<evidence type="ECO:0000313" key="2">
    <source>
        <dbReference type="EMBL" id="KRZ24167.1"/>
    </source>
</evidence>
<evidence type="ECO:0000313" key="5">
    <source>
        <dbReference type="Proteomes" id="UP000054826"/>
    </source>
</evidence>
<gene>
    <name evidence="2" type="ORF">T4B_10881</name>
    <name evidence="3" type="ORF">T4C_11104</name>
</gene>
<protein>
    <submittedName>
        <fullName evidence="3">Uncharacterized protein</fullName>
    </submittedName>
</protein>
<keyword evidence="4" id="KW-1185">Reference proteome</keyword>
<evidence type="ECO:0000313" key="4">
    <source>
        <dbReference type="Proteomes" id="UP000054805"/>
    </source>
</evidence>
<accession>A0A0V1JMK2</accession>
<dbReference type="EMBL" id="JYDV01000077">
    <property type="protein sequence ID" value="KRZ36171.1"/>
    <property type="molecule type" value="Genomic_DNA"/>
</dbReference>
<proteinExistence type="predicted"/>
<evidence type="ECO:0000256" key="1">
    <source>
        <dbReference type="SAM" id="MobiDB-lite"/>
    </source>
</evidence>
<feature type="region of interest" description="Disordered" evidence="1">
    <location>
        <begin position="1"/>
        <end position="68"/>
    </location>
</feature>
<comment type="caution">
    <text evidence="3">The sequence shown here is derived from an EMBL/GenBank/DDBJ whole genome shotgun (WGS) entry which is preliminary data.</text>
</comment>
<organism evidence="3 5">
    <name type="scientific">Trichinella pseudospiralis</name>
    <name type="common">Parasitic roundworm</name>
    <dbReference type="NCBI Taxonomy" id="6337"/>
    <lineage>
        <taxon>Eukaryota</taxon>
        <taxon>Metazoa</taxon>
        <taxon>Ecdysozoa</taxon>
        <taxon>Nematoda</taxon>
        <taxon>Enoplea</taxon>
        <taxon>Dorylaimia</taxon>
        <taxon>Trichinellida</taxon>
        <taxon>Trichinellidae</taxon>
        <taxon>Trichinella</taxon>
    </lineage>
</organism>
<dbReference type="Proteomes" id="UP000054826">
    <property type="component" value="Unassembled WGS sequence"/>
</dbReference>
<reference evidence="4 5" key="1">
    <citation type="submission" date="2015-01" db="EMBL/GenBank/DDBJ databases">
        <title>Evolution of Trichinella species and genotypes.</title>
        <authorList>
            <person name="Korhonen P.K."/>
            <person name="Edoardo P."/>
            <person name="Giuseppe L.R."/>
            <person name="Gasser R.B."/>
        </authorList>
    </citation>
    <scope>NUCLEOTIDE SEQUENCE [LARGE SCALE GENOMIC DNA]</scope>
    <source>
        <strain evidence="3">ISS176</strain>
        <strain evidence="2">ISS588</strain>
    </source>
</reference>
<dbReference type="AlphaFoldDB" id="A0A0V1JMK2"/>
<name>A0A0V1JMK2_TRIPS</name>
<feature type="compositionally biased region" description="Basic residues" evidence="1">
    <location>
        <begin position="26"/>
        <end position="35"/>
    </location>
</feature>
<evidence type="ECO:0000313" key="3">
    <source>
        <dbReference type="EMBL" id="KRZ36171.1"/>
    </source>
</evidence>